<sequence>MNNLQGGVYMAKDNLSRSLSSRQMQMIALGGTIGVGLFMGSASTIKWTGPSVLLAYALAGLILYMVMRALGEMLYVDPATGSFAKYATEYLHPVVGYLTAWSNVFQYLVVGISEVIAVGTYLEFWFPTMPKWIAGVVVVVTLCVANLTSVKAYGELEFWFALIKVLTIIMMIILGFFVIVFGVGNHGHPVGISNLWTNGGFFTGGFKGFVFALSIVVASYQGIEVIGITAGEAENPQENIVKAIRSIVGRILIFYIGAIFVIVSIYPWDKLGTIGSPFVETFSKVGITFAAEIINFVMLTAAMSGCNSGIFSSSRMLYTLGLENHLPKSFVKLSKHNVPYIPVIAISTGILIGLILNYLLPVLLHTSSNIFVIVYSSSVLPGMVPWFVILFSELRFRKINKAKMKDHPFKMPFFPISNYLAIIALFIILIFMFLNPETTVSLLVGVVFLIVMTIIYFAKERNKAPVKFNNEFDEDELKFDNDDDSEDLD</sequence>
<comment type="caution">
    <text evidence="10">The sequence shown here is derived from an EMBL/GenBank/DDBJ whole genome shotgun (WGS) entry which is preliminary data.</text>
</comment>
<organism evidence="10 11">
    <name type="scientific">Companilactobacillus mindensis DSM 14500</name>
    <dbReference type="NCBI Taxonomy" id="1423770"/>
    <lineage>
        <taxon>Bacteria</taxon>
        <taxon>Bacillati</taxon>
        <taxon>Bacillota</taxon>
        <taxon>Bacilli</taxon>
        <taxon>Lactobacillales</taxon>
        <taxon>Lactobacillaceae</taxon>
        <taxon>Companilactobacillus</taxon>
    </lineage>
</organism>
<feature type="domain" description="Amino acid permease/ SLC12A" evidence="9">
    <location>
        <begin position="24"/>
        <end position="466"/>
    </location>
</feature>
<protein>
    <submittedName>
        <fullName evidence="10">Amino acid transport protein</fullName>
    </submittedName>
</protein>
<feature type="transmembrane region" description="Helical" evidence="8">
    <location>
        <begin position="413"/>
        <end position="434"/>
    </location>
</feature>
<feature type="transmembrane region" description="Helical" evidence="8">
    <location>
        <begin position="26"/>
        <end position="45"/>
    </location>
</feature>
<dbReference type="FunFam" id="1.20.1740.10:FF:000001">
    <property type="entry name" value="Amino acid permease"/>
    <property type="match status" value="1"/>
</dbReference>
<dbReference type="Gene3D" id="1.20.1740.10">
    <property type="entry name" value="Amino acid/polyamine transporter I"/>
    <property type="match status" value="1"/>
</dbReference>
<dbReference type="GO" id="GO:0055085">
    <property type="term" value="P:transmembrane transport"/>
    <property type="evidence" value="ECO:0007669"/>
    <property type="project" value="InterPro"/>
</dbReference>
<evidence type="ECO:0000313" key="10">
    <source>
        <dbReference type="EMBL" id="KRL45350.1"/>
    </source>
</evidence>
<evidence type="ECO:0000259" key="9">
    <source>
        <dbReference type="Pfam" id="PF00324"/>
    </source>
</evidence>
<dbReference type="Pfam" id="PF00324">
    <property type="entry name" value="AA_permease"/>
    <property type="match status" value="1"/>
</dbReference>
<comment type="subcellular location">
    <subcellularLocation>
        <location evidence="1">Cell membrane</location>
        <topology evidence="1">Multi-pass membrane protein</topology>
    </subcellularLocation>
</comment>
<feature type="transmembrane region" description="Helical" evidence="8">
    <location>
        <begin position="132"/>
        <end position="150"/>
    </location>
</feature>
<feature type="transmembrane region" description="Helical" evidence="8">
    <location>
        <begin position="286"/>
        <end position="306"/>
    </location>
</feature>
<evidence type="ECO:0000256" key="5">
    <source>
        <dbReference type="ARBA" id="ARBA00022970"/>
    </source>
</evidence>
<dbReference type="InterPro" id="IPR004840">
    <property type="entry name" value="Amino_acid_permease_CS"/>
</dbReference>
<dbReference type="PANTHER" id="PTHR43495:SF6">
    <property type="entry name" value="THREONINE_SERINE TRANSPORTER YBXG-RELATED"/>
    <property type="match status" value="1"/>
</dbReference>
<evidence type="ECO:0000256" key="6">
    <source>
        <dbReference type="ARBA" id="ARBA00022989"/>
    </source>
</evidence>
<name>A0A0R1QKN6_9LACO</name>
<dbReference type="GO" id="GO:0005886">
    <property type="term" value="C:plasma membrane"/>
    <property type="evidence" value="ECO:0007669"/>
    <property type="project" value="UniProtKB-SubCell"/>
</dbReference>
<keyword evidence="7 8" id="KW-0472">Membrane</keyword>
<reference evidence="10 11" key="1">
    <citation type="journal article" date="2015" name="Genome Announc.">
        <title>Expanding the biotechnology potential of lactobacilli through comparative genomics of 213 strains and associated genera.</title>
        <authorList>
            <person name="Sun Z."/>
            <person name="Harris H.M."/>
            <person name="McCann A."/>
            <person name="Guo C."/>
            <person name="Argimon S."/>
            <person name="Zhang W."/>
            <person name="Yang X."/>
            <person name="Jeffery I.B."/>
            <person name="Cooney J.C."/>
            <person name="Kagawa T.F."/>
            <person name="Liu W."/>
            <person name="Song Y."/>
            <person name="Salvetti E."/>
            <person name="Wrobel A."/>
            <person name="Rasinkangas P."/>
            <person name="Parkhill J."/>
            <person name="Rea M.C."/>
            <person name="O'Sullivan O."/>
            <person name="Ritari J."/>
            <person name="Douillard F.P."/>
            <person name="Paul Ross R."/>
            <person name="Yang R."/>
            <person name="Briner A.E."/>
            <person name="Felis G.E."/>
            <person name="de Vos W.M."/>
            <person name="Barrangou R."/>
            <person name="Klaenhammer T.R."/>
            <person name="Caufield P.W."/>
            <person name="Cui Y."/>
            <person name="Zhang H."/>
            <person name="O'Toole P.W."/>
        </authorList>
    </citation>
    <scope>NUCLEOTIDE SEQUENCE [LARGE SCALE GENOMIC DNA]</scope>
    <source>
        <strain evidence="10 11">DSM 14500</strain>
    </source>
</reference>
<feature type="transmembrane region" description="Helical" evidence="8">
    <location>
        <begin position="51"/>
        <end position="70"/>
    </location>
</feature>
<keyword evidence="3" id="KW-1003">Cell membrane</keyword>
<dbReference type="GO" id="GO:0006865">
    <property type="term" value="P:amino acid transport"/>
    <property type="evidence" value="ECO:0007669"/>
    <property type="project" value="UniProtKB-KW"/>
</dbReference>
<feature type="transmembrane region" description="Helical" evidence="8">
    <location>
        <begin position="247"/>
        <end position="266"/>
    </location>
</feature>
<keyword evidence="5" id="KW-0029">Amino-acid transport</keyword>
<dbReference type="InterPro" id="IPR004841">
    <property type="entry name" value="AA-permease/SLC12A_dom"/>
</dbReference>
<feature type="transmembrane region" description="Helical" evidence="8">
    <location>
        <begin position="338"/>
        <end position="360"/>
    </location>
</feature>
<gene>
    <name evidence="10" type="ORF">FD29_GL000479</name>
</gene>
<feature type="transmembrane region" description="Helical" evidence="8">
    <location>
        <begin position="440"/>
        <end position="458"/>
    </location>
</feature>
<keyword evidence="4 8" id="KW-0812">Transmembrane</keyword>
<proteinExistence type="predicted"/>
<evidence type="ECO:0000256" key="4">
    <source>
        <dbReference type="ARBA" id="ARBA00022692"/>
    </source>
</evidence>
<dbReference type="PANTHER" id="PTHR43495">
    <property type="entry name" value="GABA PERMEASE"/>
    <property type="match status" value="1"/>
</dbReference>
<dbReference type="PIRSF" id="PIRSF006060">
    <property type="entry name" value="AA_transporter"/>
    <property type="match status" value="1"/>
</dbReference>
<evidence type="ECO:0000256" key="8">
    <source>
        <dbReference type="SAM" id="Phobius"/>
    </source>
</evidence>
<evidence type="ECO:0000256" key="3">
    <source>
        <dbReference type="ARBA" id="ARBA00022475"/>
    </source>
</evidence>
<dbReference type="PROSITE" id="PS00218">
    <property type="entry name" value="AMINO_ACID_PERMEASE_1"/>
    <property type="match status" value="1"/>
</dbReference>
<keyword evidence="11" id="KW-1185">Reference proteome</keyword>
<evidence type="ECO:0000256" key="2">
    <source>
        <dbReference type="ARBA" id="ARBA00022448"/>
    </source>
</evidence>
<dbReference type="EMBL" id="AZEZ01000015">
    <property type="protein sequence ID" value="KRL45350.1"/>
    <property type="molecule type" value="Genomic_DNA"/>
</dbReference>
<accession>A0A0R1QKN6</accession>
<feature type="transmembrane region" description="Helical" evidence="8">
    <location>
        <begin position="204"/>
        <end position="226"/>
    </location>
</feature>
<keyword evidence="6 8" id="KW-1133">Transmembrane helix</keyword>
<feature type="transmembrane region" description="Helical" evidence="8">
    <location>
        <begin position="162"/>
        <end position="184"/>
    </location>
</feature>
<keyword evidence="2" id="KW-0813">Transport</keyword>
<evidence type="ECO:0000256" key="1">
    <source>
        <dbReference type="ARBA" id="ARBA00004651"/>
    </source>
</evidence>
<dbReference type="AlphaFoldDB" id="A0A0R1QKN6"/>
<evidence type="ECO:0000256" key="7">
    <source>
        <dbReference type="ARBA" id="ARBA00023136"/>
    </source>
</evidence>
<dbReference type="PATRIC" id="fig|1423770.3.peg.484"/>
<evidence type="ECO:0000313" key="11">
    <source>
        <dbReference type="Proteomes" id="UP000050872"/>
    </source>
</evidence>
<dbReference type="Proteomes" id="UP000050872">
    <property type="component" value="Unassembled WGS sequence"/>
</dbReference>
<feature type="transmembrane region" description="Helical" evidence="8">
    <location>
        <begin position="372"/>
        <end position="392"/>
    </location>
</feature>